<keyword evidence="2" id="KW-1185">Reference proteome</keyword>
<accession>A0ABN3VBJ2</accession>
<dbReference type="InterPro" id="IPR029068">
    <property type="entry name" value="Glyas_Bleomycin-R_OHBP_Dase"/>
</dbReference>
<gene>
    <name evidence="1" type="ORF">GCM10010470_21920</name>
</gene>
<dbReference type="RefSeq" id="WP_344679463.1">
    <property type="nucleotide sequence ID" value="NZ_BAAAUX010000011.1"/>
</dbReference>
<proteinExistence type="predicted"/>
<name>A0ABN3VBJ2_9PSEU</name>
<dbReference type="SUPFAM" id="SSF54593">
    <property type="entry name" value="Glyoxalase/Bleomycin resistance protein/Dihydroxybiphenyl dioxygenase"/>
    <property type="match status" value="1"/>
</dbReference>
<organism evidence="1 2">
    <name type="scientific">Saccharopolyspora taberi</name>
    <dbReference type="NCBI Taxonomy" id="60895"/>
    <lineage>
        <taxon>Bacteria</taxon>
        <taxon>Bacillati</taxon>
        <taxon>Actinomycetota</taxon>
        <taxon>Actinomycetes</taxon>
        <taxon>Pseudonocardiales</taxon>
        <taxon>Pseudonocardiaceae</taxon>
        <taxon>Saccharopolyspora</taxon>
    </lineage>
</organism>
<sequence>MPTTAVLLVVYTDRLEQCREFYAGLGLEFVAEQHGSGPEHYAATLPGGLVIELYPTSTRRPVSSNRLGFSVSLAAADLAPGRHVLTDPDGRAVEVQVGA</sequence>
<dbReference type="Proteomes" id="UP001500979">
    <property type="component" value="Unassembled WGS sequence"/>
</dbReference>
<evidence type="ECO:0000313" key="2">
    <source>
        <dbReference type="Proteomes" id="UP001500979"/>
    </source>
</evidence>
<reference evidence="1 2" key="1">
    <citation type="journal article" date="2019" name="Int. J. Syst. Evol. Microbiol.">
        <title>The Global Catalogue of Microorganisms (GCM) 10K type strain sequencing project: providing services to taxonomists for standard genome sequencing and annotation.</title>
        <authorList>
            <consortium name="The Broad Institute Genomics Platform"/>
            <consortium name="The Broad Institute Genome Sequencing Center for Infectious Disease"/>
            <person name="Wu L."/>
            <person name="Ma J."/>
        </authorList>
    </citation>
    <scope>NUCLEOTIDE SEQUENCE [LARGE SCALE GENOMIC DNA]</scope>
    <source>
        <strain evidence="1 2">JCM 9383</strain>
    </source>
</reference>
<protein>
    <recommendedName>
        <fullName evidence="3">Guanosine polyphosphate pyrophosphohydrolase</fullName>
    </recommendedName>
</protein>
<evidence type="ECO:0000313" key="1">
    <source>
        <dbReference type="EMBL" id="GAA2787117.1"/>
    </source>
</evidence>
<comment type="caution">
    <text evidence="1">The sequence shown here is derived from an EMBL/GenBank/DDBJ whole genome shotgun (WGS) entry which is preliminary data.</text>
</comment>
<dbReference type="EMBL" id="BAAAUX010000011">
    <property type="protein sequence ID" value="GAA2787117.1"/>
    <property type="molecule type" value="Genomic_DNA"/>
</dbReference>
<dbReference type="Gene3D" id="3.10.180.10">
    <property type="entry name" value="2,3-Dihydroxybiphenyl 1,2-Dioxygenase, domain 1"/>
    <property type="match status" value="1"/>
</dbReference>
<evidence type="ECO:0008006" key="3">
    <source>
        <dbReference type="Google" id="ProtNLM"/>
    </source>
</evidence>